<feature type="active site" evidence="3 4">
    <location>
        <position position="292"/>
    </location>
</feature>
<dbReference type="GO" id="GO:0005737">
    <property type="term" value="C:cytoplasm"/>
    <property type="evidence" value="ECO:0007669"/>
    <property type="project" value="UniProtKB-SubCell"/>
</dbReference>
<evidence type="ECO:0000259" key="6">
    <source>
        <dbReference type="PROSITE" id="PS50110"/>
    </source>
</evidence>
<dbReference type="CDD" id="cd17541">
    <property type="entry name" value="REC_CheB-like"/>
    <property type="match status" value="1"/>
</dbReference>
<accession>A0A556PS18</accession>
<dbReference type="NCBIfam" id="NF001965">
    <property type="entry name" value="PRK00742.1"/>
    <property type="match status" value="1"/>
</dbReference>
<name>A0A556PS18_9BACI</name>
<comment type="function">
    <text evidence="3">Involved in chemotaxis. Part of a chemotaxis signal transduction system that modulates chemotaxis in response to various stimuli. Catalyzes the demethylation of specific methylglutamate residues introduced into the chemoreceptors (methyl-accepting chemotaxis proteins or MCP) by CheR. Also mediates the irreversible deamidation of specific glutamine residues to glutamic acid.</text>
</comment>
<keyword evidence="1 3" id="KW-0378">Hydrolase</keyword>
<dbReference type="GO" id="GO:0000156">
    <property type="term" value="F:phosphorelay response regulator activity"/>
    <property type="evidence" value="ECO:0007669"/>
    <property type="project" value="InterPro"/>
</dbReference>
<evidence type="ECO:0000313" key="8">
    <source>
        <dbReference type="EMBL" id="TSJ67169.1"/>
    </source>
</evidence>
<feature type="active site" evidence="3 4">
    <location>
        <position position="169"/>
    </location>
</feature>
<dbReference type="InterPro" id="IPR011006">
    <property type="entry name" value="CheY-like_superfamily"/>
</dbReference>
<comment type="domain">
    <text evidence="3">Contains a C-terminal catalytic domain, and an N-terminal region which modulates catalytic activity.</text>
</comment>
<feature type="domain" description="Response regulatory" evidence="6">
    <location>
        <begin position="5"/>
        <end position="122"/>
    </location>
</feature>
<reference evidence="8 9" key="1">
    <citation type="submission" date="2019-07" db="EMBL/GenBank/DDBJ databases">
        <title>Allobacillus sp. nov. SKP isolated from shrimp paste of Euphausiacea.</title>
        <authorList>
            <person name="Kanchanasin P."/>
            <person name="Tanasupawat S."/>
            <person name="Shi W."/>
            <person name="Wu L."/>
            <person name="Ma J."/>
        </authorList>
    </citation>
    <scope>NUCLEOTIDE SEQUENCE [LARGE SCALE GENOMIC DNA]</scope>
    <source>
        <strain evidence="8 9">SKP4-8</strain>
    </source>
</reference>
<dbReference type="InterPro" id="IPR035909">
    <property type="entry name" value="CheB_C"/>
</dbReference>
<dbReference type="PIRSF" id="PIRSF000876">
    <property type="entry name" value="RR_chemtxs_CheB"/>
    <property type="match status" value="1"/>
</dbReference>
<dbReference type="Proteomes" id="UP000316425">
    <property type="component" value="Unassembled WGS sequence"/>
</dbReference>
<evidence type="ECO:0000256" key="3">
    <source>
        <dbReference type="HAMAP-Rule" id="MF_00099"/>
    </source>
</evidence>
<dbReference type="InterPro" id="IPR001789">
    <property type="entry name" value="Sig_transdc_resp-reg_receiver"/>
</dbReference>
<dbReference type="EMBL" id="VMHE01000002">
    <property type="protein sequence ID" value="TSJ67169.1"/>
    <property type="molecule type" value="Genomic_DNA"/>
</dbReference>
<dbReference type="Pfam" id="PF01339">
    <property type="entry name" value="CheB_methylest"/>
    <property type="match status" value="1"/>
</dbReference>
<gene>
    <name evidence="3" type="primary">cheB</name>
    <name evidence="8" type="ORF">FPQ13_02630</name>
</gene>
<dbReference type="HAMAP" id="MF_00099">
    <property type="entry name" value="CheB_chemtxs"/>
    <property type="match status" value="1"/>
</dbReference>
<evidence type="ECO:0000259" key="7">
    <source>
        <dbReference type="PROSITE" id="PS50122"/>
    </source>
</evidence>
<evidence type="ECO:0000256" key="4">
    <source>
        <dbReference type="PROSITE-ProRule" id="PRU00050"/>
    </source>
</evidence>
<dbReference type="Gene3D" id="3.40.50.180">
    <property type="entry name" value="Methylesterase CheB, C-terminal domain"/>
    <property type="match status" value="1"/>
</dbReference>
<protein>
    <recommendedName>
        <fullName evidence="3">Protein-glutamate methylesterase/protein-glutamine glutaminase</fullName>
        <ecNumber evidence="3">3.1.1.61</ecNumber>
        <ecNumber evidence="3">3.5.1.44</ecNumber>
    </recommendedName>
</protein>
<organism evidence="8 9">
    <name type="scientific">Allobacillus salarius</name>
    <dbReference type="NCBI Taxonomy" id="1955272"/>
    <lineage>
        <taxon>Bacteria</taxon>
        <taxon>Bacillati</taxon>
        <taxon>Bacillota</taxon>
        <taxon>Bacilli</taxon>
        <taxon>Bacillales</taxon>
        <taxon>Bacillaceae</taxon>
        <taxon>Allobacillus</taxon>
    </lineage>
</organism>
<keyword evidence="3 4" id="KW-0145">Chemotaxis</keyword>
<keyword evidence="3" id="KW-0963">Cytoplasm</keyword>
<evidence type="ECO:0000313" key="9">
    <source>
        <dbReference type="Proteomes" id="UP000316425"/>
    </source>
</evidence>
<sequence length="351" mass="38656">MKRYKVLIVDDSAFMRKVISDIVQQSEQLEVIGTARDGIDGLAKLKQLKPDVVTLDVEMPKMNGLETLKRIMEIHPMPVVMLSSTTKVGAKETVEALRIGAVDFISKPSGAISLDIHKIATEITKKIIQAAETSDTQQHQQLGNMFDINSNEFIPRFPHKQTIVCIGVSTGGPKALQHVISQLPGNFRAPVVIVQHMPARFTKSLAERLDELSSVKVREATNGEILRNGVVYIAPGDFHLQLKQLNRSLAIDINKEEPEKGHRPSVNKLFTSVSRLRNINKIAVILTGMGNDGTDGAKELIRVDSNSVVIAESQETALIYGMPKSIVENISGCLIRRLDEIASTLVELVDE</sequence>
<dbReference type="GO" id="GO:0050568">
    <property type="term" value="F:protein-glutamine glutaminase activity"/>
    <property type="evidence" value="ECO:0007669"/>
    <property type="project" value="UniProtKB-UniRule"/>
</dbReference>
<evidence type="ECO:0000256" key="5">
    <source>
        <dbReference type="PROSITE-ProRule" id="PRU00169"/>
    </source>
</evidence>
<dbReference type="SUPFAM" id="SSF52172">
    <property type="entry name" value="CheY-like"/>
    <property type="match status" value="1"/>
</dbReference>
<dbReference type="Gene3D" id="3.40.50.2300">
    <property type="match status" value="1"/>
</dbReference>
<dbReference type="SUPFAM" id="SSF52738">
    <property type="entry name" value="Methylesterase CheB, C-terminal domain"/>
    <property type="match status" value="1"/>
</dbReference>
<dbReference type="PROSITE" id="PS50110">
    <property type="entry name" value="RESPONSE_REGULATORY"/>
    <property type="match status" value="1"/>
</dbReference>
<evidence type="ECO:0000256" key="2">
    <source>
        <dbReference type="ARBA" id="ARBA00048267"/>
    </source>
</evidence>
<dbReference type="GO" id="GO:0008984">
    <property type="term" value="F:protein-glutamate methylesterase activity"/>
    <property type="evidence" value="ECO:0007669"/>
    <property type="project" value="UniProtKB-UniRule"/>
</dbReference>
<dbReference type="Pfam" id="PF00072">
    <property type="entry name" value="Response_reg"/>
    <property type="match status" value="1"/>
</dbReference>
<comment type="subcellular location">
    <subcellularLocation>
        <location evidence="3">Cytoplasm</location>
    </subcellularLocation>
</comment>
<dbReference type="OrthoDB" id="9793421at2"/>
<comment type="PTM">
    <text evidence="3">Phosphorylated by CheA. Phosphorylation of the N-terminal regulatory domain activates the methylesterase activity.</text>
</comment>
<proteinExistence type="inferred from homology"/>
<dbReference type="EC" id="3.5.1.44" evidence="3"/>
<dbReference type="InterPro" id="IPR008248">
    <property type="entry name" value="CheB-like"/>
</dbReference>
<dbReference type="PROSITE" id="PS50122">
    <property type="entry name" value="CHEB"/>
    <property type="match status" value="1"/>
</dbReference>
<evidence type="ECO:0000256" key="1">
    <source>
        <dbReference type="ARBA" id="ARBA00022801"/>
    </source>
</evidence>
<dbReference type="AlphaFoldDB" id="A0A556PS18"/>
<comment type="similarity">
    <text evidence="3">Belongs to the CheB family.</text>
</comment>
<dbReference type="PANTHER" id="PTHR42872">
    <property type="entry name" value="PROTEIN-GLUTAMATE METHYLESTERASE/PROTEIN-GLUTAMINE GLUTAMINASE"/>
    <property type="match status" value="1"/>
</dbReference>
<dbReference type="EC" id="3.1.1.61" evidence="3"/>
<comment type="catalytic activity">
    <reaction evidence="3">
        <text>L-glutaminyl-[protein] + H2O = L-glutamyl-[protein] + NH4(+)</text>
        <dbReference type="Rhea" id="RHEA:16441"/>
        <dbReference type="Rhea" id="RHEA-COMP:10207"/>
        <dbReference type="Rhea" id="RHEA-COMP:10208"/>
        <dbReference type="ChEBI" id="CHEBI:15377"/>
        <dbReference type="ChEBI" id="CHEBI:28938"/>
        <dbReference type="ChEBI" id="CHEBI:29973"/>
        <dbReference type="ChEBI" id="CHEBI:30011"/>
        <dbReference type="EC" id="3.5.1.44"/>
    </reaction>
</comment>
<feature type="active site" evidence="3 4">
    <location>
        <position position="196"/>
    </location>
</feature>
<dbReference type="SMART" id="SM00448">
    <property type="entry name" value="REC"/>
    <property type="match status" value="1"/>
</dbReference>
<comment type="catalytic activity">
    <reaction evidence="2 3">
        <text>[protein]-L-glutamate 5-O-methyl ester + H2O = L-glutamyl-[protein] + methanol + H(+)</text>
        <dbReference type="Rhea" id="RHEA:23236"/>
        <dbReference type="Rhea" id="RHEA-COMP:10208"/>
        <dbReference type="Rhea" id="RHEA-COMP:10311"/>
        <dbReference type="ChEBI" id="CHEBI:15377"/>
        <dbReference type="ChEBI" id="CHEBI:15378"/>
        <dbReference type="ChEBI" id="CHEBI:17790"/>
        <dbReference type="ChEBI" id="CHEBI:29973"/>
        <dbReference type="ChEBI" id="CHEBI:82795"/>
        <dbReference type="EC" id="3.1.1.61"/>
    </reaction>
</comment>
<keyword evidence="3 5" id="KW-0597">Phosphoprotein</keyword>
<feature type="modified residue" description="4-aspartylphosphate" evidence="3 5">
    <location>
        <position position="56"/>
    </location>
</feature>
<dbReference type="InterPro" id="IPR000673">
    <property type="entry name" value="Sig_transdc_resp-reg_Me-estase"/>
</dbReference>
<feature type="domain" description="CheB-type methylesterase" evidence="7">
    <location>
        <begin position="158"/>
        <end position="351"/>
    </location>
</feature>
<dbReference type="GO" id="GO:0006935">
    <property type="term" value="P:chemotaxis"/>
    <property type="evidence" value="ECO:0007669"/>
    <property type="project" value="UniProtKB-UniRule"/>
</dbReference>
<dbReference type="PANTHER" id="PTHR42872:SF3">
    <property type="entry name" value="PROTEIN-GLUTAMATE METHYLESTERASE_PROTEIN-GLUTAMINE GLUTAMINASE 1"/>
    <property type="match status" value="1"/>
</dbReference>
<keyword evidence="9" id="KW-1185">Reference proteome</keyword>
<dbReference type="RefSeq" id="WP_144087758.1">
    <property type="nucleotide sequence ID" value="NZ_VMHE01000002.1"/>
</dbReference>
<dbReference type="CDD" id="cd16432">
    <property type="entry name" value="CheB_Rec"/>
    <property type="match status" value="1"/>
</dbReference>
<comment type="caution">
    <text evidence="8">The sequence shown here is derived from an EMBL/GenBank/DDBJ whole genome shotgun (WGS) entry which is preliminary data.</text>
</comment>